<dbReference type="PANTHER" id="PTHR47843">
    <property type="entry name" value="BTB DOMAIN-CONTAINING PROTEIN-RELATED"/>
    <property type="match status" value="1"/>
</dbReference>
<proteinExistence type="predicted"/>
<feature type="non-terminal residue" evidence="2">
    <location>
        <position position="1"/>
    </location>
</feature>
<dbReference type="PROSITE" id="PS50097">
    <property type="entry name" value="BTB"/>
    <property type="match status" value="1"/>
</dbReference>
<organism evidence="2 3">
    <name type="scientific">Myriangium duriaei CBS 260.36</name>
    <dbReference type="NCBI Taxonomy" id="1168546"/>
    <lineage>
        <taxon>Eukaryota</taxon>
        <taxon>Fungi</taxon>
        <taxon>Dikarya</taxon>
        <taxon>Ascomycota</taxon>
        <taxon>Pezizomycotina</taxon>
        <taxon>Dothideomycetes</taxon>
        <taxon>Dothideomycetidae</taxon>
        <taxon>Myriangiales</taxon>
        <taxon>Myriangiaceae</taxon>
        <taxon>Myriangium</taxon>
    </lineage>
</organism>
<sequence>DRLLSGPTVDVFVGKDKRRWTLHRNLLCHHSSCFDAELMAPEPTKAKRASEQQKLELLEDDPAGFELFVKWLYQGRLDDTSELSDEKKYDYAVACHKLYRLCERLDMPELKNLSMDQYRMSLFEAQLVPDADEINDIYKMSGPGSPFRKLMTKIAARQIMDPDSDKDAESYRACFQDNPDFAVDMVNAIKVGSGGVLFEDPTNGGECEYHDHSHGAGCTLRPRQKGESICTSFSGHLMVHSPQVTLVKV</sequence>
<dbReference type="InterPro" id="IPR000210">
    <property type="entry name" value="BTB/POZ_dom"/>
</dbReference>
<dbReference type="OrthoDB" id="194443at2759"/>
<reference evidence="2" key="1">
    <citation type="journal article" date="2020" name="Stud. Mycol.">
        <title>101 Dothideomycetes genomes: a test case for predicting lifestyles and emergence of pathogens.</title>
        <authorList>
            <person name="Haridas S."/>
            <person name="Albert R."/>
            <person name="Binder M."/>
            <person name="Bloem J."/>
            <person name="Labutti K."/>
            <person name="Salamov A."/>
            <person name="Andreopoulos B."/>
            <person name="Baker S."/>
            <person name="Barry K."/>
            <person name="Bills G."/>
            <person name="Bluhm B."/>
            <person name="Cannon C."/>
            <person name="Castanera R."/>
            <person name="Culley D."/>
            <person name="Daum C."/>
            <person name="Ezra D."/>
            <person name="Gonzalez J."/>
            <person name="Henrissat B."/>
            <person name="Kuo A."/>
            <person name="Liang C."/>
            <person name="Lipzen A."/>
            <person name="Lutzoni F."/>
            <person name="Magnuson J."/>
            <person name="Mondo S."/>
            <person name="Nolan M."/>
            <person name="Ohm R."/>
            <person name="Pangilinan J."/>
            <person name="Park H.-J."/>
            <person name="Ramirez L."/>
            <person name="Alfaro M."/>
            <person name="Sun H."/>
            <person name="Tritt A."/>
            <person name="Yoshinaga Y."/>
            <person name="Zwiers L.-H."/>
            <person name="Turgeon B."/>
            <person name="Goodwin S."/>
            <person name="Spatafora J."/>
            <person name="Crous P."/>
            <person name="Grigoriev I."/>
        </authorList>
    </citation>
    <scope>NUCLEOTIDE SEQUENCE</scope>
    <source>
        <strain evidence="2">CBS 260.36</strain>
    </source>
</reference>
<dbReference type="Gene3D" id="3.30.710.10">
    <property type="entry name" value="Potassium Channel Kv1.1, Chain A"/>
    <property type="match status" value="1"/>
</dbReference>
<dbReference type="CDD" id="cd18186">
    <property type="entry name" value="BTB_POZ_ZBTB_KLHL-like"/>
    <property type="match status" value="1"/>
</dbReference>
<dbReference type="AlphaFoldDB" id="A0A9P4J2P0"/>
<dbReference type="SUPFAM" id="SSF54695">
    <property type="entry name" value="POZ domain"/>
    <property type="match status" value="1"/>
</dbReference>
<comment type="caution">
    <text evidence="2">The sequence shown here is derived from an EMBL/GenBank/DDBJ whole genome shotgun (WGS) entry which is preliminary data.</text>
</comment>
<evidence type="ECO:0000313" key="2">
    <source>
        <dbReference type="EMBL" id="KAF2154357.1"/>
    </source>
</evidence>
<name>A0A9P4J2P0_9PEZI</name>
<dbReference type="PANTHER" id="PTHR47843:SF2">
    <property type="entry name" value="BTB DOMAIN-CONTAINING PROTEIN"/>
    <property type="match status" value="1"/>
</dbReference>
<keyword evidence="3" id="KW-1185">Reference proteome</keyword>
<feature type="domain" description="BTB" evidence="1">
    <location>
        <begin position="9"/>
        <end position="81"/>
    </location>
</feature>
<protein>
    <recommendedName>
        <fullName evidence="1">BTB domain-containing protein</fullName>
    </recommendedName>
</protein>
<dbReference type="Proteomes" id="UP000799439">
    <property type="component" value="Unassembled WGS sequence"/>
</dbReference>
<accession>A0A9P4J2P0</accession>
<dbReference type="Pfam" id="PF00651">
    <property type="entry name" value="BTB"/>
    <property type="match status" value="1"/>
</dbReference>
<dbReference type="EMBL" id="ML996084">
    <property type="protein sequence ID" value="KAF2154357.1"/>
    <property type="molecule type" value="Genomic_DNA"/>
</dbReference>
<evidence type="ECO:0000259" key="1">
    <source>
        <dbReference type="PROSITE" id="PS50097"/>
    </source>
</evidence>
<dbReference type="InterPro" id="IPR011333">
    <property type="entry name" value="SKP1/BTB/POZ_sf"/>
</dbReference>
<evidence type="ECO:0000313" key="3">
    <source>
        <dbReference type="Proteomes" id="UP000799439"/>
    </source>
</evidence>
<gene>
    <name evidence="2" type="ORF">K461DRAFT_223597</name>
</gene>